<protein>
    <submittedName>
        <fullName evidence="1">Uncharacterized protein</fullName>
    </submittedName>
</protein>
<gene>
    <name evidence="1" type="ORF">LCGC14_2562160</name>
</gene>
<dbReference type="EMBL" id="LAZR01042319">
    <property type="protein sequence ID" value="KKL09810.1"/>
    <property type="molecule type" value="Genomic_DNA"/>
</dbReference>
<name>A0A0F9AKB8_9ZZZZ</name>
<reference evidence="1" key="1">
    <citation type="journal article" date="2015" name="Nature">
        <title>Complex archaea that bridge the gap between prokaryotes and eukaryotes.</title>
        <authorList>
            <person name="Spang A."/>
            <person name="Saw J.H."/>
            <person name="Jorgensen S.L."/>
            <person name="Zaremba-Niedzwiedzka K."/>
            <person name="Martijn J."/>
            <person name="Lind A.E."/>
            <person name="van Eijk R."/>
            <person name="Schleper C."/>
            <person name="Guy L."/>
            <person name="Ettema T.J."/>
        </authorList>
    </citation>
    <scope>NUCLEOTIDE SEQUENCE</scope>
</reference>
<comment type="caution">
    <text evidence="1">The sequence shown here is derived from an EMBL/GenBank/DDBJ whole genome shotgun (WGS) entry which is preliminary data.</text>
</comment>
<dbReference type="AlphaFoldDB" id="A0A0F9AKB8"/>
<feature type="non-terminal residue" evidence="1">
    <location>
        <position position="110"/>
    </location>
</feature>
<organism evidence="1">
    <name type="scientific">marine sediment metagenome</name>
    <dbReference type="NCBI Taxonomy" id="412755"/>
    <lineage>
        <taxon>unclassified sequences</taxon>
        <taxon>metagenomes</taxon>
        <taxon>ecological metagenomes</taxon>
    </lineage>
</organism>
<evidence type="ECO:0000313" key="1">
    <source>
        <dbReference type="EMBL" id="KKL09810.1"/>
    </source>
</evidence>
<proteinExistence type="predicted"/>
<accession>A0A0F9AKB8</accession>
<sequence>MAVLFHDEKVQSNLKRRRDLKNWIGKVLEFEGSAPGDINIIITNDKNLRDSVFQTQAYFSKANNLTIAHERNVLSGHGDLADATVTACVEASKNKFSYDLIPEAASGDRS</sequence>